<accession>M0M9J3</accession>
<evidence type="ECO:0000313" key="3">
    <source>
        <dbReference type="Proteomes" id="UP000011566"/>
    </source>
</evidence>
<keyword evidence="1" id="KW-0472">Membrane</keyword>
<evidence type="ECO:0000313" key="2">
    <source>
        <dbReference type="EMBL" id="EMA41993.1"/>
    </source>
</evidence>
<dbReference type="EMBL" id="AOMB01000003">
    <property type="protein sequence ID" value="EMA41993.1"/>
    <property type="molecule type" value="Genomic_DNA"/>
</dbReference>
<dbReference type="PATRIC" id="fig|1132509.6.peg.84"/>
<dbReference type="Proteomes" id="UP000011566">
    <property type="component" value="Unassembled WGS sequence"/>
</dbReference>
<evidence type="ECO:0000256" key="1">
    <source>
        <dbReference type="SAM" id="Phobius"/>
    </source>
</evidence>
<keyword evidence="1" id="KW-0812">Transmembrane</keyword>
<protein>
    <submittedName>
        <fullName evidence="2">Uncharacterized protein</fullName>
    </submittedName>
</protein>
<gene>
    <name evidence="2" type="ORF">C447_00345</name>
</gene>
<dbReference type="AlphaFoldDB" id="M0M9J3"/>
<organism evidence="2 3">
    <name type="scientific">Halococcus hamelinensis 100A6</name>
    <dbReference type="NCBI Taxonomy" id="1132509"/>
    <lineage>
        <taxon>Archaea</taxon>
        <taxon>Methanobacteriati</taxon>
        <taxon>Methanobacteriota</taxon>
        <taxon>Stenosarchaea group</taxon>
        <taxon>Halobacteria</taxon>
        <taxon>Halobacteriales</taxon>
        <taxon>Halococcaceae</taxon>
        <taxon>Halococcus</taxon>
    </lineage>
</organism>
<comment type="caution">
    <text evidence="2">The sequence shown here is derived from an EMBL/GenBank/DDBJ whole genome shotgun (WGS) entry which is preliminary data.</text>
</comment>
<name>M0M9J3_9EURY</name>
<keyword evidence="3" id="KW-1185">Reference proteome</keyword>
<feature type="transmembrane region" description="Helical" evidence="1">
    <location>
        <begin position="38"/>
        <end position="61"/>
    </location>
</feature>
<proteinExistence type="predicted"/>
<feature type="transmembrane region" description="Helical" evidence="1">
    <location>
        <begin position="15"/>
        <end position="32"/>
    </location>
</feature>
<keyword evidence="1" id="KW-1133">Transmembrane helix</keyword>
<sequence>MYPNYERRRRYRNKALILSGLWIGYTLLWTQAVAPKFMGQYCAHTIVIGGSAAAVVIWLAAMFRVGVYVNHLGTCY</sequence>
<reference evidence="2 3" key="1">
    <citation type="journal article" date="2014" name="PLoS Genet.">
        <title>Phylogenetically driven sequencing of extremely halophilic archaea reveals strategies for static and dynamic osmo-response.</title>
        <authorList>
            <person name="Becker E.A."/>
            <person name="Seitzer P.M."/>
            <person name="Tritt A."/>
            <person name="Larsen D."/>
            <person name="Krusor M."/>
            <person name="Yao A.I."/>
            <person name="Wu D."/>
            <person name="Madern D."/>
            <person name="Eisen J.A."/>
            <person name="Darling A.E."/>
            <person name="Facciotti M.T."/>
        </authorList>
    </citation>
    <scope>NUCLEOTIDE SEQUENCE [LARGE SCALE GENOMIC DNA]</scope>
    <source>
        <strain evidence="2 3">100A6</strain>
    </source>
</reference>